<feature type="transmembrane region" description="Helical" evidence="7">
    <location>
        <begin position="449"/>
        <end position="468"/>
    </location>
</feature>
<dbReference type="AlphaFoldDB" id="A0A9D4EME9"/>
<comment type="caution">
    <text evidence="8">The sequence shown here is derived from an EMBL/GenBank/DDBJ whole genome shotgun (WGS) entry which is preliminary data.</text>
</comment>
<comment type="subcellular location">
    <subcellularLocation>
        <location evidence="1">Membrane</location>
        <topology evidence="1">Multi-pass membrane protein</topology>
    </subcellularLocation>
</comment>
<dbReference type="GO" id="GO:0030003">
    <property type="term" value="P:intracellular monoatomic cation homeostasis"/>
    <property type="evidence" value="ECO:0007669"/>
    <property type="project" value="TreeGrafter"/>
</dbReference>
<feature type="region of interest" description="Disordered" evidence="6">
    <location>
        <begin position="1"/>
        <end position="46"/>
    </location>
</feature>
<dbReference type="GO" id="GO:0005385">
    <property type="term" value="F:zinc ion transmembrane transporter activity"/>
    <property type="evidence" value="ECO:0007669"/>
    <property type="project" value="TreeGrafter"/>
</dbReference>
<evidence type="ECO:0000256" key="7">
    <source>
        <dbReference type="SAM" id="Phobius"/>
    </source>
</evidence>
<dbReference type="GO" id="GO:0005886">
    <property type="term" value="C:plasma membrane"/>
    <property type="evidence" value="ECO:0007669"/>
    <property type="project" value="TreeGrafter"/>
</dbReference>
<dbReference type="EMBL" id="JAIWYP010000008">
    <property type="protein sequence ID" value="KAH3780602.1"/>
    <property type="molecule type" value="Genomic_DNA"/>
</dbReference>
<evidence type="ECO:0000256" key="3">
    <source>
        <dbReference type="ARBA" id="ARBA00022692"/>
    </source>
</evidence>
<feature type="region of interest" description="Disordered" evidence="6">
    <location>
        <begin position="305"/>
        <end position="345"/>
    </location>
</feature>
<dbReference type="GO" id="GO:0071578">
    <property type="term" value="P:zinc ion import across plasma membrane"/>
    <property type="evidence" value="ECO:0007669"/>
    <property type="project" value="TreeGrafter"/>
</dbReference>
<evidence type="ECO:0000256" key="5">
    <source>
        <dbReference type="ARBA" id="ARBA00023136"/>
    </source>
</evidence>
<reference evidence="8" key="1">
    <citation type="journal article" date="2019" name="bioRxiv">
        <title>The Genome of the Zebra Mussel, Dreissena polymorpha: A Resource for Invasive Species Research.</title>
        <authorList>
            <person name="McCartney M.A."/>
            <person name="Auch B."/>
            <person name="Kono T."/>
            <person name="Mallez S."/>
            <person name="Zhang Y."/>
            <person name="Obille A."/>
            <person name="Becker A."/>
            <person name="Abrahante J.E."/>
            <person name="Garbe J."/>
            <person name="Badalamenti J.P."/>
            <person name="Herman A."/>
            <person name="Mangelson H."/>
            <person name="Liachko I."/>
            <person name="Sullivan S."/>
            <person name="Sone E.D."/>
            <person name="Koren S."/>
            <person name="Silverstein K.A.T."/>
            <person name="Beckman K.B."/>
            <person name="Gohl D.M."/>
        </authorList>
    </citation>
    <scope>NUCLEOTIDE SEQUENCE</scope>
    <source>
        <strain evidence="8">Duluth1</strain>
        <tissue evidence="8">Whole animal</tissue>
    </source>
</reference>
<feature type="transmembrane region" description="Helical" evidence="7">
    <location>
        <begin position="146"/>
        <end position="166"/>
    </location>
</feature>
<comment type="similarity">
    <text evidence="2">Belongs to the ZIP transporter (TC 2.A.5) family.</text>
</comment>
<proteinExistence type="inferred from homology"/>
<keyword evidence="4 7" id="KW-1133">Transmembrane helix</keyword>
<dbReference type="PANTHER" id="PTHR12191">
    <property type="entry name" value="SOLUTE CARRIER FAMILY 39"/>
    <property type="match status" value="1"/>
</dbReference>
<feature type="transmembrane region" description="Helical" evidence="7">
    <location>
        <begin position="480"/>
        <end position="503"/>
    </location>
</feature>
<evidence type="ECO:0000256" key="6">
    <source>
        <dbReference type="SAM" id="MobiDB-lite"/>
    </source>
</evidence>
<protein>
    <submittedName>
        <fullName evidence="8">Uncharacterized protein</fullName>
    </submittedName>
</protein>
<feature type="compositionally biased region" description="Polar residues" evidence="6">
    <location>
        <begin position="306"/>
        <end position="324"/>
    </location>
</feature>
<feature type="transmembrane region" description="Helical" evidence="7">
    <location>
        <begin position="178"/>
        <end position="199"/>
    </location>
</feature>
<keyword evidence="5 7" id="KW-0472">Membrane</keyword>
<evidence type="ECO:0000256" key="2">
    <source>
        <dbReference type="ARBA" id="ARBA00006939"/>
    </source>
</evidence>
<feature type="compositionally biased region" description="Low complexity" evidence="6">
    <location>
        <begin position="26"/>
        <end position="39"/>
    </location>
</feature>
<sequence length="511" mass="55793">MKILQAKKDIDGDRDHPSAHGPQWPSTGGSSNHGGTHSNQFLHDDVKPDRNDVVIRNCYNGRSLMDIYTGNHHNQHTDSVSMGLFLDMCPAILDQLIHGATDCWRLSTEPHLTTPATIPTFSVSKTTISNETLSNNTSTKSKANSYIFGSLSTLVISLFSMFGAVFMKLTRVNIRAYLMAFMLSLAVGCLVADAGLHLLPEILAEEKEEENDGEHDELLSAPLKKMCAFLASIYAFFILELMLSTKHEHSHSDQNGTVAEQQIVLKSVNPVNDINTKNLTVRNKLNNLERDGSQRSVTHHNPVLSAKQTNQTHQGQPQACGRTSSLDDPRCNSVSAANSNASDRISVHDTPSNIKALAWMIIIGDGIHNFADGLAIGAAYAVTFTKGLSISITVLCHEVPHELGDFAVLISTGMSIKKALVLNFLSSLTAFAGLYIGLALGAQEETSKWIFSVGAGMFLYVALTDLIPECKEIYKKTPTVKMFVTENLGLLFGLAIMLLLAMYEDSMKIDI</sequence>
<evidence type="ECO:0000256" key="1">
    <source>
        <dbReference type="ARBA" id="ARBA00004141"/>
    </source>
</evidence>
<name>A0A9D4EME9_DREPO</name>
<feature type="compositionally biased region" description="Low complexity" evidence="6">
    <location>
        <begin position="332"/>
        <end position="342"/>
    </location>
</feature>
<dbReference type="InterPro" id="IPR003689">
    <property type="entry name" value="ZIP"/>
</dbReference>
<keyword evidence="3 7" id="KW-0812">Transmembrane</keyword>
<dbReference type="GO" id="GO:0140410">
    <property type="term" value="F:monoatomic cation:bicarbonate symporter activity"/>
    <property type="evidence" value="ECO:0007669"/>
    <property type="project" value="TreeGrafter"/>
</dbReference>
<organism evidence="8 9">
    <name type="scientific">Dreissena polymorpha</name>
    <name type="common">Zebra mussel</name>
    <name type="synonym">Mytilus polymorpha</name>
    <dbReference type="NCBI Taxonomy" id="45954"/>
    <lineage>
        <taxon>Eukaryota</taxon>
        <taxon>Metazoa</taxon>
        <taxon>Spiralia</taxon>
        <taxon>Lophotrochozoa</taxon>
        <taxon>Mollusca</taxon>
        <taxon>Bivalvia</taxon>
        <taxon>Autobranchia</taxon>
        <taxon>Heteroconchia</taxon>
        <taxon>Euheterodonta</taxon>
        <taxon>Imparidentia</taxon>
        <taxon>Neoheterodontei</taxon>
        <taxon>Myida</taxon>
        <taxon>Dreissenoidea</taxon>
        <taxon>Dreissenidae</taxon>
        <taxon>Dreissena</taxon>
    </lineage>
</organism>
<feature type="compositionally biased region" description="Basic and acidic residues" evidence="6">
    <location>
        <begin position="1"/>
        <end position="18"/>
    </location>
</feature>
<gene>
    <name evidence="8" type="ORF">DPMN_158420</name>
</gene>
<dbReference type="InterPro" id="IPR050799">
    <property type="entry name" value="ZIP_Transporter"/>
</dbReference>
<evidence type="ECO:0000256" key="4">
    <source>
        <dbReference type="ARBA" id="ARBA00022989"/>
    </source>
</evidence>
<dbReference type="PANTHER" id="PTHR12191:SF37">
    <property type="entry name" value="ZINC TRANSPORTER FOI"/>
    <property type="match status" value="1"/>
</dbReference>
<feature type="transmembrane region" description="Helical" evidence="7">
    <location>
        <begin position="420"/>
        <end position="443"/>
    </location>
</feature>
<dbReference type="Pfam" id="PF02535">
    <property type="entry name" value="Zip"/>
    <property type="match status" value="1"/>
</dbReference>
<reference evidence="8" key="2">
    <citation type="submission" date="2020-11" db="EMBL/GenBank/DDBJ databases">
        <authorList>
            <person name="McCartney M.A."/>
            <person name="Auch B."/>
            <person name="Kono T."/>
            <person name="Mallez S."/>
            <person name="Becker A."/>
            <person name="Gohl D.M."/>
            <person name="Silverstein K.A.T."/>
            <person name="Koren S."/>
            <person name="Bechman K.B."/>
            <person name="Herman A."/>
            <person name="Abrahante J.E."/>
            <person name="Garbe J."/>
        </authorList>
    </citation>
    <scope>NUCLEOTIDE SEQUENCE</scope>
    <source>
        <strain evidence="8">Duluth1</strain>
        <tissue evidence="8">Whole animal</tissue>
    </source>
</reference>
<dbReference type="Proteomes" id="UP000828390">
    <property type="component" value="Unassembled WGS sequence"/>
</dbReference>
<evidence type="ECO:0000313" key="9">
    <source>
        <dbReference type="Proteomes" id="UP000828390"/>
    </source>
</evidence>
<evidence type="ECO:0000313" key="8">
    <source>
        <dbReference type="EMBL" id="KAH3780602.1"/>
    </source>
</evidence>
<keyword evidence="9" id="KW-1185">Reference proteome</keyword>
<accession>A0A9D4EME9</accession>